<dbReference type="EMBL" id="MU793300">
    <property type="protein sequence ID" value="KAJ3787056.1"/>
    <property type="molecule type" value="Genomic_DNA"/>
</dbReference>
<dbReference type="PANTHER" id="PTHR43135:SF3">
    <property type="entry name" value="ALPHA-D-RIBOSE 1-METHYLPHOSPHONATE 5-TRIPHOSPHATE DIPHOSPHATASE"/>
    <property type="match status" value="1"/>
</dbReference>
<dbReference type="PANTHER" id="PTHR43135">
    <property type="entry name" value="ALPHA-D-RIBOSE 1-METHYLPHOSPHONATE 5-TRIPHOSPHATE DIPHOSPHATASE"/>
    <property type="match status" value="1"/>
</dbReference>
<evidence type="ECO:0000313" key="3">
    <source>
        <dbReference type="Proteomes" id="UP001163798"/>
    </source>
</evidence>
<feature type="domain" description="Amidohydrolase-related" evidence="1">
    <location>
        <begin position="57"/>
        <end position="391"/>
    </location>
</feature>
<protein>
    <recommendedName>
        <fullName evidence="1">Amidohydrolase-related domain-containing protein</fullName>
    </recommendedName>
</protein>
<evidence type="ECO:0000259" key="1">
    <source>
        <dbReference type="Pfam" id="PF01979"/>
    </source>
</evidence>
<dbReference type="SUPFAM" id="SSF51556">
    <property type="entry name" value="Metallo-dependent hydrolases"/>
    <property type="match status" value="1"/>
</dbReference>
<name>A0AA38KTH5_9AGAR</name>
<organism evidence="2 3">
    <name type="scientific">Lentinula aff. detonsa</name>
    <dbReference type="NCBI Taxonomy" id="2804958"/>
    <lineage>
        <taxon>Eukaryota</taxon>
        <taxon>Fungi</taxon>
        <taxon>Dikarya</taxon>
        <taxon>Basidiomycota</taxon>
        <taxon>Agaricomycotina</taxon>
        <taxon>Agaricomycetes</taxon>
        <taxon>Agaricomycetidae</taxon>
        <taxon>Agaricales</taxon>
        <taxon>Marasmiineae</taxon>
        <taxon>Omphalotaceae</taxon>
        <taxon>Lentinula</taxon>
    </lineage>
</organism>
<dbReference type="InterPro" id="IPR057744">
    <property type="entry name" value="OTAase-like"/>
</dbReference>
<dbReference type="Pfam" id="PF01979">
    <property type="entry name" value="Amidohydro_1"/>
    <property type="match status" value="1"/>
</dbReference>
<dbReference type="SUPFAM" id="SSF51338">
    <property type="entry name" value="Composite domain of metallo-dependent hydrolases"/>
    <property type="match status" value="2"/>
</dbReference>
<dbReference type="Proteomes" id="UP001163798">
    <property type="component" value="Unassembled WGS sequence"/>
</dbReference>
<dbReference type="InterPro" id="IPR051781">
    <property type="entry name" value="Metallo-dep_Hydrolase"/>
</dbReference>
<comment type="caution">
    <text evidence="2">The sequence shown here is derived from an EMBL/GenBank/DDBJ whole genome shotgun (WGS) entry which is preliminary data.</text>
</comment>
<dbReference type="InterPro" id="IPR032466">
    <property type="entry name" value="Metal_Hydrolase"/>
</dbReference>
<dbReference type="CDD" id="cd01299">
    <property type="entry name" value="Met_dep_hydrolase_A"/>
    <property type="match status" value="1"/>
</dbReference>
<dbReference type="InterPro" id="IPR006680">
    <property type="entry name" value="Amidohydro-rel"/>
</dbReference>
<reference evidence="2" key="1">
    <citation type="submission" date="2022-08" db="EMBL/GenBank/DDBJ databases">
        <authorList>
            <consortium name="DOE Joint Genome Institute"/>
            <person name="Min B."/>
            <person name="Riley R."/>
            <person name="Sierra-Patev S."/>
            <person name="Naranjo-Ortiz M."/>
            <person name="Looney B."/>
            <person name="Konkel Z."/>
            <person name="Slot J.C."/>
            <person name="Sakamoto Y."/>
            <person name="Steenwyk J.L."/>
            <person name="Rokas A."/>
            <person name="Carro J."/>
            <person name="Camarero S."/>
            <person name="Ferreira P."/>
            <person name="Molpeceres G."/>
            <person name="Ruiz-Duenas F.J."/>
            <person name="Serrano A."/>
            <person name="Henrissat B."/>
            <person name="Drula E."/>
            <person name="Hughes K.W."/>
            <person name="Mata J.L."/>
            <person name="Ishikawa N.K."/>
            <person name="Vargas-Isla R."/>
            <person name="Ushijima S."/>
            <person name="Smith C.A."/>
            <person name="Ahrendt S."/>
            <person name="Andreopoulos W."/>
            <person name="He G."/>
            <person name="Labutti K."/>
            <person name="Lipzen A."/>
            <person name="Ng V."/>
            <person name="Sandor L."/>
            <person name="Barry K."/>
            <person name="Martinez A.T."/>
            <person name="Xiao Y."/>
            <person name="Gibbons J.G."/>
            <person name="Terashima K."/>
            <person name="Hibbett D.S."/>
            <person name="Grigoriev I.V."/>
        </authorList>
    </citation>
    <scope>NUCLEOTIDE SEQUENCE</scope>
    <source>
        <strain evidence="2">TFB10291</strain>
    </source>
</reference>
<dbReference type="Gene3D" id="3.20.20.140">
    <property type="entry name" value="Metal-dependent hydrolases"/>
    <property type="match status" value="1"/>
</dbReference>
<dbReference type="AlphaFoldDB" id="A0AA38KTH5"/>
<sequence length="424" mass="44945">MAICLRAFRLLISSKSEIIQDGAVVVGGDVIISAGVWSIIQPTLPQAARIINLGDVTMMPGLFDCHVHLFMEPSSFQTTDVASPLDADLVLRMESNCLRVLDAGVTTVRDLGCIRTLSTELRARVNAGLAQGPRLTSILSANAPITVPGGHASSWGGTASGVDGCRAEAQKRVQEGVDVIKVMTTGGFLTLGSSPAKARYSVEELRVIAEVAHTHGIPVTTHATGVEGIERAIDAGFDCIEHCSWSVEGGTKFNGEIAKKLVAQKVTVCPTMNTACMEKDYYCPWDTRENVLQNLTNLREHGVQIVVGTDNGIVGCPFERYADGLSVLIEAGYTLREVIASATDKASEVCGLSSVTGKLLPGMSADIVAFAGNPLESVESFAKPRFVMARGREHALTPITPVDNAKLAADVARKLRKGAGLSMV</sequence>
<accession>A0AA38KTH5</accession>
<keyword evidence="3" id="KW-1185">Reference proteome</keyword>
<dbReference type="InterPro" id="IPR011059">
    <property type="entry name" value="Metal-dep_hydrolase_composite"/>
</dbReference>
<proteinExistence type="predicted"/>
<gene>
    <name evidence="2" type="ORF">GGU10DRAFT_417513</name>
</gene>
<evidence type="ECO:0000313" key="2">
    <source>
        <dbReference type="EMBL" id="KAJ3787056.1"/>
    </source>
</evidence>
<dbReference type="GO" id="GO:0016810">
    <property type="term" value="F:hydrolase activity, acting on carbon-nitrogen (but not peptide) bonds"/>
    <property type="evidence" value="ECO:0007669"/>
    <property type="project" value="InterPro"/>
</dbReference>
<dbReference type="Gene3D" id="2.30.40.10">
    <property type="entry name" value="Urease, subunit C, domain 1"/>
    <property type="match status" value="1"/>
</dbReference>